<protein>
    <submittedName>
        <fullName evidence="1">Uncharacterized protein</fullName>
    </submittedName>
</protein>
<dbReference type="Proteomes" id="UP000216478">
    <property type="component" value="Unassembled WGS sequence"/>
</dbReference>
<name>A0A256F6S6_9HYPH</name>
<keyword evidence="2" id="KW-1185">Reference proteome</keyword>
<accession>A0A256F6S6</accession>
<organism evidence="1 2">
    <name type="scientific">Brucella grignonensis</name>
    <dbReference type="NCBI Taxonomy" id="94627"/>
    <lineage>
        <taxon>Bacteria</taxon>
        <taxon>Pseudomonadati</taxon>
        <taxon>Pseudomonadota</taxon>
        <taxon>Alphaproteobacteria</taxon>
        <taxon>Hyphomicrobiales</taxon>
        <taxon>Brucellaceae</taxon>
        <taxon>Brucella/Ochrobactrum group</taxon>
        <taxon>Brucella</taxon>
    </lineage>
</organism>
<dbReference type="EMBL" id="NNRL01000163">
    <property type="protein sequence ID" value="OYR10567.1"/>
    <property type="molecule type" value="Genomic_DNA"/>
</dbReference>
<evidence type="ECO:0000313" key="1">
    <source>
        <dbReference type="EMBL" id="OYR10567.1"/>
    </source>
</evidence>
<sequence>MLACFDMPMEKISPNYPAKRVDFSKSFQITTDLWHPVFNEL</sequence>
<comment type="caution">
    <text evidence="1">The sequence shown here is derived from an EMBL/GenBank/DDBJ whole genome shotgun (WGS) entry which is preliminary data.</text>
</comment>
<gene>
    <name evidence="1" type="ORF">CEV33_2029</name>
</gene>
<evidence type="ECO:0000313" key="2">
    <source>
        <dbReference type="Proteomes" id="UP000216478"/>
    </source>
</evidence>
<reference evidence="1 2" key="1">
    <citation type="submission" date="2017-07" db="EMBL/GenBank/DDBJ databases">
        <title>Phylogenetic study on the rhizospheric bacterium Ochrobactrum sp. A44.</title>
        <authorList>
            <person name="Krzyzanowska D.M."/>
            <person name="Ossowicki A."/>
            <person name="Rajewska M."/>
            <person name="Maciag T."/>
            <person name="Kaczynski Z."/>
            <person name="Czerwicka M."/>
            <person name="Jafra S."/>
        </authorList>
    </citation>
    <scope>NUCLEOTIDE SEQUENCE [LARGE SCALE GENOMIC DNA]</scope>
    <source>
        <strain evidence="1 2">OgA9a</strain>
    </source>
</reference>
<proteinExistence type="predicted"/>
<dbReference type="AlphaFoldDB" id="A0A256F6S6"/>